<protein>
    <submittedName>
        <fullName evidence="1">Uncharacterized protein</fullName>
    </submittedName>
</protein>
<sequence length="48" mass="5398">MQPAFDFLMEMTDLPDISVLSLSGESLEFASVSLLPRWEQNPRQAGQD</sequence>
<evidence type="ECO:0000313" key="2">
    <source>
        <dbReference type="Proteomes" id="UP000555546"/>
    </source>
</evidence>
<proteinExistence type="predicted"/>
<gene>
    <name evidence="1" type="ORF">FHS76_000423</name>
</gene>
<accession>A0A7W9AU20</accession>
<dbReference type="EMBL" id="JACIJG010000001">
    <property type="protein sequence ID" value="MBB5700585.1"/>
    <property type="molecule type" value="Genomic_DNA"/>
</dbReference>
<reference evidence="1 2" key="1">
    <citation type="submission" date="2020-08" db="EMBL/GenBank/DDBJ databases">
        <title>Genomic Encyclopedia of Type Strains, Phase IV (KMG-IV): sequencing the most valuable type-strain genomes for metagenomic binning, comparative biology and taxonomic classification.</title>
        <authorList>
            <person name="Goeker M."/>
        </authorList>
    </citation>
    <scope>NUCLEOTIDE SEQUENCE [LARGE SCALE GENOMIC DNA]</scope>
    <source>
        <strain evidence="1 2">DSM 26944</strain>
    </source>
</reference>
<dbReference type="RefSeq" id="WP_183647353.1">
    <property type="nucleotide sequence ID" value="NZ_JACIJG010000001.1"/>
</dbReference>
<dbReference type="Proteomes" id="UP000555546">
    <property type="component" value="Unassembled WGS sequence"/>
</dbReference>
<comment type="caution">
    <text evidence="1">The sequence shown here is derived from an EMBL/GenBank/DDBJ whole genome shotgun (WGS) entry which is preliminary data.</text>
</comment>
<dbReference type="AlphaFoldDB" id="A0A7W9AU20"/>
<keyword evidence="2" id="KW-1185">Reference proteome</keyword>
<name>A0A7W9AU20_9HYPH</name>
<evidence type="ECO:0000313" key="1">
    <source>
        <dbReference type="EMBL" id="MBB5700585.1"/>
    </source>
</evidence>
<organism evidence="1 2">
    <name type="scientific">Brucella daejeonensis</name>
    <dbReference type="NCBI Taxonomy" id="659015"/>
    <lineage>
        <taxon>Bacteria</taxon>
        <taxon>Pseudomonadati</taxon>
        <taxon>Pseudomonadota</taxon>
        <taxon>Alphaproteobacteria</taxon>
        <taxon>Hyphomicrobiales</taxon>
        <taxon>Brucellaceae</taxon>
        <taxon>Brucella/Ochrobactrum group</taxon>
        <taxon>Brucella</taxon>
    </lineage>
</organism>